<dbReference type="InterPro" id="IPR027065">
    <property type="entry name" value="Lon_Prtase"/>
</dbReference>
<gene>
    <name evidence="5" type="ORF">FLK61_33150</name>
</gene>
<dbReference type="SUPFAM" id="SSF54211">
    <property type="entry name" value="Ribosomal protein S5 domain 2-like"/>
    <property type="match status" value="1"/>
</dbReference>
<name>A0A859FKF0_9BACI</name>
<dbReference type="RefSeq" id="WP_176011223.1">
    <property type="nucleotide sequence ID" value="NZ_CP041372.2"/>
</dbReference>
<dbReference type="EMBL" id="CP041372">
    <property type="protein sequence ID" value="QKS73259.1"/>
    <property type="molecule type" value="Genomic_DNA"/>
</dbReference>
<feature type="domain" description="PDZ" evidence="3">
    <location>
        <begin position="101"/>
        <end position="187"/>
    </location>
</feature>
<keyword evidence="2" id="KW-1133">Transmembrane helix</keyword>
<evidence type="ECO:0000313" key="6">
    <source>
        <dbReference type="Proteomes" id="UP000318138"/>
    </source>
</evidence>
<protein>
    <recommendedName>
        <fullName evidence="1">endopeptidase La</fullName>
        <ecNumber evidence="1">3.4.21.53</ecNumber>
    </recommendedName>
</protein>
<keyword evidence="1" id="KW-0720">Serine protease</keyword>
<dbReference type="PANTHER" id="PTHR10046">
    <property type="entry name" value="ATP DEPENDENT LON PROTEASE FAMILY MEMBER"/>
    <property type="match status" value="1"/>
</dbReference>
<dbReference type="SUPFAM" id="SSF50156">
    <property type="entry name" value="PDZ domain-like"/>
    <property type="match status" value="1"/>
</dbReference>
<dbReference type="GO" id="GO:0005524">
    <property type="term" value="F:ATP binding"/>
    <property type="evidence" value="ECO:0007669"/>
    <property type="project" value="InterPro"/>
</dbReference>
<accession>A0A859FKF0</accession>
<dbReference type="SMART" id="SM00228">
    <property type="entry name" value="PDZ"/>
    <property type="match status" value="1"/>
</dbReference>
<sequence>MNGKSSYIKWGIVLLVVIAVNFIRLPYYFTVPGEALELSEVIEVEGAEFEENGSLMLTTIRMGQANTVNYLWSLISDRRDIVPEDQVRPPGETDDMYNHRQMMLMSSSQEQAVIVAYQAAGAEAYFEEYGALITSVIPGMGAEGILEAGDRVIGIDGEVISDVDELFAALEGRSIGDVVEVTFERNEDEVTENIEVLAFPEDMGAEEGRGGVGIANPITDRELVRNPDVDIDTNRIGGPSAGLMFSLEIYNQLTEEDITQGLNIAGTGTINEDGDVGPIGGVKQKVYASHEANADAFLVPAEPPANGGNSNYEDAVEVADSIGTDMDIVPIYHFDDAIDYLESIS</sequence>
<keyword evidence="6" id="KW-1185">Reference proteome</keyword>
<dbReference type="Pfam" id="PF13180">
    <property type="entry name" value="PDZ_2"/>
    <property type="match status" value="1"/>
</dbReference>
<reference evidence="6" key="1">
    <citation type="submission" date="2019-07" db="EMBL/GenBank/DDBJ databases">
        <title>Bacillus alkalisoli sp. nov. isolated from saline soil.</title>
        <authorList>
            <person name="Sun J.-Q."/>
            <person name="Xu L."/>
        </authorList>
    </citation>
    <scope>NUCLEOTIDE SEQUENCE [LARGE SCALE GENOMIC DNA]</scope>
    <source>
        <strain evidence="6">M4U3P1</strain>
    </source>
</reference>
<evidence type="ECO:0000256" key="2">
    <source>
        <dbReference type="SAM" id="Phobius"/>
    </source>
</evidence>
<dbReference type="EC" id="3.4.21.53" evidence="1"/>
<evidence type="ECO:0000313" key="5">
    <source>
        <dbReference type="EMBL" id="QKS73259.1"/>
    </source>
</evidence>
<comment type="similarity">
    <text evidence="1">Belongs to the peptidase S16 family.</text>
</comment>
<dbReference type="AlphaFoldDB" id="A0A859FKF0"/>
<dbReference type="InterPro" id="IPR020568">
    <property type="entry name" value="Ribosomal_Su5_D2-typ_SF"/>
</dbReference>
<evidence type="ECO:0000256" key="1">
    <source>
        <dbReference type="PROSITE-ProRule" id="PRU01122"/>
    </source>
</evidence>
<dbReference type="InterPro" id="IPR008269">
    <property type="entry name" value="Lon_proteolytic"/>
</dbReference>
<keyword evidence="2" id="KW-0472">Membrane</keyword>
<evidence type="ECO:0000259" key="4">
    <source>
        <dbReference type="PROSITE" id="PS51786"/>
    </source>
</evidence>
<feature type="transmembrane region" description="Helical" evidence="2">
    <location>
        <begin position="7"/>
        <end position="29"/>
    </location>
</feature>
<dbReference type="InterPro" id="IPR036034">
    <property type="entry name" value="PDZ_sf"/>
</dbReference>
<feature type="domain" description="Lon proteolytic" evidence="4">
    <location>
        <begin position="236"/>
        <end position="344"/>
    </location>
</feature>
<dbReference type="InterPro" id="IPR001478">
    <property type="entry name" value="PDZ"/>
</dbReference>
<dbReference type="Proteomes" id="UP000318138">
    <property type="component" value="Chromosome"/>
</dbReference>
<organism evidence="5 6">
    <name type="scientific">Paenalkalicoccus suaedae</name>
    <dbReference type="NCBI Taxonomy" id="2592382"/>
    <lineage>
        <taxon>Bacteria</taxon>
        <taxon>Bacillati</taxon>
        <taxon>Bacillota</taxon>
        <taxon>Bacilli</taxon>
        <taxon>Bacillales</taxon>
        <taxon>Bacillaceae</taxon>
        <taxon>Paenalkalicoccus</taxon>
    </lineage>
</organism>
<dbReference type="Gene3D" id="3.30.230.10">
    <property type="match status" value="1"/>
</dbReference>
<dbReference type="NCBIfam" id="NF041438">
    <property type="entry name" value="SepM_fam_S16"/>
    <property type="match status" value="1"/>
</dbReference>
<keyword evidence="2" id="KW-0812">Transmembrane</keyword>
<feature type="active site" evidence="1">
    <location>
        <position position="240"/>
    </location>
</feature>
<dbReference type="KEGG" id="psua:FLK61_33150"/>
<comment type="catalytic activity">
    <reaction evidence="1">
        <text>Hydrolysis of proteins in presence of ATP.</text>
        <dbReference type="EC" id="3.4.21.53"/>
    </reaction>
</comment>
<dbReference type="PROSITE" id="PS51786">
    <property type="entry name" value="LON_PROTEOLYTIC"/>
    <property type="match status" value="1"/>
</dbReference>
<dbReference type="GO" id="GO:0006508">
    <property type="term" value="P:proteolysis"/>
    <property type="evidence" value="ECO:0007669"/>
    <property type="project" value="UniProtKB-KW"/>
</dbReference>
<dbReference type="GO" id="GO:0004252">
    <property type="term" value="F:serine-type endopeptidase activity"/>
    <property type="evidence" value="ECO:0007669"/>
    <property type="project" value="UniProtKB-UniRule"/>
</dbReference>
<dbReference type="PROSITE" id="PS50106">
    <property type="entry name" value="PDZ"/>
    <property type="match status" value="1"/>
</dbReference>
<proteinExistence type="inferred from homology"/>
<keyword evidence="1" id="KW-0645">Protease</keyword>
<evidence type="ECO:0000259" key="3">
    <source>
        <dbReference type="PROSITE" id="PS50106"/>
    </source>
</evidence>
<dbReference type="Pfam" id="PF05362">
    <property type="entry name" value="Lon_C"/>
    <property type="match status" value="1"/>
</dbReference>
<dbReference type="GO" id="GO:0004176">
    <property type="term" value="F:ATP-dependent peptidase activity"/>
    <property type="evidence" value="ECO:0007669"/>
    <property type="project" value="UniProtKB-UniRule"/>
</dbReference>
<keyword evidence="1" id="KW-0378">Hydrolase</keyword>
<dbReference type="Gene3D" id="2.30.42.10">
    <property type="match status" value="1"/>
</dbReference>
<dbReference type="InterPro" id="IPR014721">
    <property type="entry name" value="Ribsml_uS5_D2-typ_fold_subgr"/>
</dbReference>
<feature type="active site" evidence="1">
    <location>
        <position position="285"/>
    </location>
</feature>
<dbReference type="GO" id="GO:0030163">
    <property type="term" value="P:protein catabolic process"/>
    <property type="evidence" value="ECO:0007669"/>
    <property type="project" value="InterPro"/>
</dbReference>